<dbReference type="OMA" id="HIAYHNC"/>
<dbReference type="InterPro" id="IPR011009">
    <property type="entry name" value="Kinase-like_dom_sf"/>
</dbReference>
<proteinExistence type="inferred from homology"/>
<keyword evidence="3" id="KW-0808">Transferase</keyword>
<evidence type="ECO:0000256" key="12">
    <source>
        <dbReference type="PROSITE-ProRule" id="PRU10141"/>
    </source>
</evidence>
<dbReference type="CDD" id="cd14066">
    <property type="entry name" value="STKc_IRAK"/>
    <property type="match status" value="1"/>
</dbReference>
<gene>
    <name evidence="15" type="ORF">KI387_010620</name>
</gene>
<evidence type="ECO:0000256" key="9">
    <source>
        <dbReference type="ARBA" id="ARBA00022989"/>
    </source>
</evidence>
<keyword evidence="7" id="KW-0418">Kinase</keyword>
<dbReference type="AlphaFoldDB" id="A0AA38KJF5"/>
<dbReference type="GO" id="GO:0005524">
    <property type="term" value="F:ATP binding"/>
    <property type="evidence" value="ECO:0007669"/>
    <property type="project" value="UniProtKB-UniRule"/>
</dbReference>
<evidence type="ECO:0000256" key="5">
    <source>
        <dbReference type="ARBA" id="ARBA00022729"/>
    </source>
</evidence>
<dbReference type="SMART" id="SM00220">
    <property type="entry name" value="S_TKc"/>
    <property type="match status" value="1"/>
</dbReference>
<dbReference type="EMBL" id="JAHRHJ020000008">
    <property type="protein sequence ID" value="KAH9306216.1"/>
    <property type="molecule type" value="Genomic_DNA"/>
</dbReference>
<dbReference type="PROSITE" id="PS00108">
    <property type="entry name" value="PROTEIN_KINASE_ST"/>
    <property type="match status" value="1"/>
</dbReference>
<dbReference type="Gene3D" id="3.30.200.20">
    <property type="entry name" value="Phosphorylase Kinase, domain 1"/>
    <property type="match status" value="1"/>
</dbReference>
<dbReference type="InterPro" id="IPR000719">
    <property type="entry name" value="Prot_kinase_dom"/>
</dbReference>
<evidence type="ECO:0000256" key="1">
    <source>
        <dbReference type="ARBA" id="ARBA00004167"/>
    </source>
</evidence>
<dbReference type="Pfam" id="PF07714">
    <property type="entry name" value="PK_Tyr_Ser-Thr"/>
    <property type="match status" value="1"/>
</dbReference>
<evidence type="ECO:0000259" key="14">
    <source>
        <dbReference type="PROSITE" id="PS50011"/>
    </source>
</evidence>
<evidence type="ECO:0000313" key="16">
    <source>
        <dbReference type="Proteomes" id="UP000824469"/>
    </source>
</evidence>
<dbReference type="Proteomes" id="UP000824469">
    <property type="component" value="Unassembled WGS sequence"/>
</dbReference>
<keyword evidence="11" id="KW-0325">Glycoprotein</keyword>
<dbReference type="FunFam" id="3.30.200.20:FF:000162">
    <property type="entry name" value="Adenine nucleotide alpha hydrolase-like domain kinase"/>
    <property type="match status" value="1"/>
</dbReference>
<dbReference type="GO" id="GO:0016020">
    <property type="term" value="C:membrane"/>
    <property type="evidence" value="ECO:0007669"/>
    <property type="project" value="UniProtKB-SubCell"/>
</dbReference>
<evidence type="ECO:0000256" key="3">
    <source>
        <dbReference type="ARBA" id="ARBA00022679"/>
    </source>
</evidence>
<dbReference type="PROSITE" id="PS00107">
    <property type="entry name" value="PROTEIN_KINASE_ATP"/>
    <property type="match status" value="1"/>
</dbReference>
<keyword evidence="16" id="KW-1185">Reference proteome</keyword>
<keyword evidence="4" id="KW-0812">Transmembrane</keyword>
<comment type="similarity">
    <text evidence="13">Belongs to the protein kinase superfamily.</text>
</comment>
<dbReference type="PANTHER" id="PTHR46008:SF2">
    <property type="entry name" value="LEAF RUST 10 DISEASE-RESISTANCE LOCUS RECEPTOR-LIKE PROTEIN KINASE-LIKE 1.4"/>
    <property type="match status" value="1"/>
</dbReference>
<feature type="domain" description="Protein kinase" evidence="14">
    <location>
        <begin position="70"/>
        <end position="347"/>
    </location>
</feature>
<dbReference type="PROSITE" id="PS50011">
    <property type="entry name" value="PROTEIN_KINASE_DOM"/>
    <property type="match status" value="1"/>
</dbReference>
<evidence type="ECO:0000256" key="2">
    <source>
        <dbReference type="ARBA" id="ARBA00022527"/>
    </source>
</evidence>
<evidence type="ECO:0000256" key="6">
    <source>
        <dbReference type="ARBA" id="ARBA00022741"/>
    </source>
</evidence>
<feature type="non-terminal residue" evidence="15">
    <location>
        <position position="1"/>
    </location>
</feature>
<evidence type="ECO:0000256" key="4">
    <source>
        <dbReference type="ARBA" id="ARBA00022692"/>
    </source>
</evidence>
<protein>
    <recommendedName>
        <fullName evidence="14">Protein kinase domain-containing protein</fullName>
    </recommendedName>
</protein>
<comment type="subcellular location">
    <subcellularLocation>
        <location evidence="1">Membrane</location>
        <topology evidence="1">Single-pass membrane protein</topology>
    </subcellularLocation>
</comment>
<dbReference type="PIRSF" id="PIRSF000654">
    <property type="entry name" value="Integrin-linked_kinase"/>
    <property type="match status" value="1"/>
</dbReference>
<name>A0AA38KJF5_TAXCH</name>
<organism evidence="15 16">
    <name type="scientific">Taxus chinensis</name>
    <name type="common">Chinese yew</name>
    <name type="synonym">Taxus wallichiana var. chinensis</name>
    <dbReference type="NCBI Taxonomy" id="29808"/>
    <lineage>
        <taxon>Eukaryota</taxon>
        <taxon>Viridiplantae</taxon>
        <taxon>Streptophyta</taxon>
        <taxon>Embryophyta</taxon>
        <taxon>Tracheophyta</taxon>
        <taxon>Spermatophyta</taxon>
        <taxon>Pinopsida</taxon>
        <taxon>Pinidae</taxon>
        <taxon>Conifers II</taxon>
        <taxon>Cupressales</taxon>
        <taxon>Taxaceae</taxon>
        <taxon>Taxus</taxon>
    </lineage>
</organism>
<evidence type="ECO:0000256" key="8">
    <source>
        <dbReference type="ARBA" id="ARBA00022840"/>
    </source>
</evidence>
<dbReference type="SUPFAM" id="SSF56112">
    <property type="entry name" value="Protein kinase-like (PK-like)"/>
    <property type="match status" value="1"/>
</dbReference>
<dbReference type="GO" id="GO:0004674">
    <property type="term" value="F:protein serine/threonine kinase activity"/>
    <property type="evidence" value="ECO:0007669"/>
    <property type="project" value="UniProtKB-KW"/>
</dbReference>
<dbReference type="InterPro" id="IPR017441">
    <property type="entry name" value="Protein_kinase_ATP_BS"/>
</dbReference>
<keyword evidence="9" id="KW-1133">Transmembrane helix</keyword>
<dbReference type="FunFam" id="1.10.510.10:FF:000161">
    <property type="entry name" value="Wall-associated receptor kinase-like 20"/>
    <property type="match status" value="1"/>
</dbReference>
<evidence type="ECO:0000256" key="13">
    <source>
        <dbReference type="RuleBase" id="RU000304"/>
    </source>
</evidence>
<keyword evidence="10" id="KW-0472">Membrane</keyword>
<evidence type="ECO:0000256" key="7">
    <source>
        <dbReference type="ARBA" id="ARBA00022777"/>
    </source>
</evidence>
<evidence type="ECO:0000313" key="15">
    <source>
        <dbReference type="EMBL" id="KAH9306216.1"/>
    </source>
</evidence>
<dbReference type="InterPro" id="IPR001245">
    <property type="entry name" value="Ser-Thr/Tyr_kinase_cat_dom"/>
</dbReference>
<reference evidence="15 16" key="1">
    <citation type="journal article" date="2021" name="Nat. Plants">
        <title>The Taxus genome provides insights into paclitaxel biosynthesis.</title>
        <authorList>
            <person name="Xiong X."/>
            <person name="Gou J."/>
            <person name="Liao Q."/>
            <person name="Li Y."/>
            <person name="Zhou Q."/>
            <person name="Bi G."/>
            <person name="Li C."/>
            <person name="Du R."/>
            <person name="Wang X."/>
            <person name="Sun T."/>
            <person name="Guo L."/>
            <person name="Liang H."/>
            <person name="Lu P."/>
            <person name="Wu Y."/>
            <person name="Zhang Z."/>
            <person name="Ro D.K."/>
            <person name="Shang Y."/>
            <person name="Huang S."/>
            <person name="Yan J."/>
        </authorList>
    </citation>
    <scope>NUCLEOTIDE SEQUENCE [LARGE SCALE GENOMIC DNA]</scope>
    <source>
        <strain evidence="15">Ta-2019</strain>
    </source>
</reference>
<evidence type="ECO:0000256" key="11">
    <source>
        <dbReference type="ARBA" id="ARBA00023180"/>
    </source>
</evidence>
<keyword evidence="8 12" id="KW-0067">ATP-binding</keyword>
<comment type="caution">
    <text evidence="15">The sequence shown here is derived from an EMBL/GenBank/DDBJ whole genome shotgun (WGS) entry which is preliminary data.</text>
</comment>
<keyword evidence="2 13" id="KW-0723">Serine/threonine-protein kinase</keyword>
<accession>A0AA38KJF5</accession>
<keyword evidence="5" id="KW-0732">Signal</keyword>
<dbReference type="InterPro" id="IPR008271">
    <property type="entry name" value="Ser/Thr_kinase_AS"/>
</dbReference>
<feature type="binding site" evidence="12">
    <location>
        <position position="98"/>
    </location>
    <ligand>
        <name>ATP</name>
        <dbReference type="ChEBI" id="CHEBI:30616"/>
    </ligand>
</feature>
<dbReference type="PANTHER" id="PTHR46008">
    <property type="entry name" value="LEAF RUST 10 DISEASE-RESISTANCE LOCUS RECEPTOR-LIKE PROTEIN KINASE-LIKE 1.4"/>
    <property type="match status" value="1"/>
</dbReference>
<evidence type="ECO:0000256" key="10">
    <source>
        <dbReference type="ARBA" id="ARBA00023136"/>
    </source>
</evidence>
<sequence length="355" mass="40093">RLGVRRRCVTSSSSTGLYILFEGKLCPTRGVGNDFSDHDKTGMEVSWPSYMQGSLSIFSYQELEQATNFFNEENELGDGGFGAVYLGKLQDGRAVAVKRLYEENSRRKEQFVNEVKILSSLCHPNLVCLYGCTDRQNPKLLLVYEYLSNGTLRDHLHGSRRNPASLSWRTLLNIAIETAQALAYLHRIDPPIFHRDVKSSNILLDKNFRVKVADFGLSRLVPMNASHVTTAPQGTPGYLDPEYHQYFQLTEKSDVYSFGVVLIEIISAKVAVDITRDRNEISLADMAIDNIRKGVLDELVDPDLKIEENDEVKVMVAAVAELAHECLGRERDSRPGMKVVVSRLEQLKQPRERKI</sequence>
<dbReference type="Gene3D" id="1.10.510.10">
    <property type="entry name" value="Transferase(Phosphotransferase) domain 1"/>
    <property type="match status" value="1"/>
</dbReference>
<keyword evidence="6 12" id="KW-0547">Nucleotide-binding</keyword>